<feature type="site" description="Important for catalytic activity and assists the phosphoryl transfer reaction to Asp8 by balancing charge and orienting the reacting groups" evidence="5">
    <location>
        <position position="114"/>
    </location>
</feature>
<dbReference type="InterPro" id="IPR041492">
    <property type="entry name" value="HAD_2"/>
</dbReference>
<dbReference type="Pfam" id="PF13419">
    <property type="entry name" value="HAD_2"/>
    <property type="match status" value="1"/>
</dbReference>
<dbReference type="InterPro" id="IPR036412">
    <property type="entry name" value="HAD-like_sf"/>
</dbReference>
<dbReference type="OrthoDB" id="9797743at2"/>
<dbReference type="PANTHER" id="PTHR43481:SF4">
    <property type="entry name" value="GLYCEROL-1-PHOSPHATE PHOSPHOHYDROLASE 1-RELATED"/>
    <property type="match status" value="1"/>
</dbReference>
<comment type="similarity">
    <text evidence="1">Belongs to the HAD-like hydrolase superfamily. CbbY/CbbZ/Gph/YieH family.</text>
</comment>
<protein>
    <submittedName>
        <fullName evidence="6">Beta-phosphoglucomutase</fullName>
        <ecNumber evidence="6">5.4.2.6</ecNumber>
    </submittedName>
</protein>
<dbReference type="SFLD" id="SFLDG01135">
    <property type="entry name" value="C1.5.6:_HAD__Beta-PGM__Phospha"/>
    <property type="match status" value="1"/>
</dbReference>
<dbReference type="Gene3D" id="3.40.50.1000">
    <property type="entry name" value="HAD superfamily/HAD-like"/>
    <property type="match status" value="1"/>
</dbReference>
<dbReference type="InterPro" id="IPR010976">
    <property type="entry name" value="B-phosphoglucomutase_hydrolase"/>
</dbReference>
<dbReference type="Proteomes" id="UP000245468">
    <property type="component" value="Chromosome"/>
</dbReference>
<gene>
    <name evidence="6" type="primary">pgmB</name>
    <name evidence="6" type="ORF">HME7025_01473</name>
</gene>
<feature type="binding site" evidence="3">
    <location>
        <position position="25"/>
    </location>
    <ligand>
        <name>substrate</name>
    </ligand>
</feature>
<evidence type="ECO:0000313" key="6">
    <source>
        <dbReference type="EMBL" id="AWL09329.1"/>
    </source>
</evidence>
<dbReference type="GO" id="GO:0000287">
    <property type="term" value="F:magnesium ion binding"/>
    <property type="evidence" value="ECO:0007669"/>
    <property type="project" value="InterPro"/>
</dbReference>
<dbReference type="NCBIfam" id="TIGR01990">
    <property type="entry name" value="bPGM"/>
    <property type="match status" value="1"/>
</dbReference>
<dbReference type="GO" id="GO:0050308">
    <property type="term" value="F:sugar-phosphatase activity"/>
    <property type="evidence" value="ECO:0007669"/>
    <property type="project" value="TreeGrafter"/>
</dbReference>
<comment type="cofactor">
    <cofactor evidence="4">
        <name>Mg(2+)</name>
        <dbReference type="ChEBI" id="CHEBI:18420"/>
    </cofactor>
    <text evidence="4">Binds 2 magnesium ions per subunit.</text>
</comment>
<feature type="active site" description="Proton donor/acceptor" evidence="2">
    <location>
        <position position="11"/>
    </location>
</feature>
<feature type="binding site" evidence="3">
    <location>
        <position position="76"/>
    </location>
    <ligand>
        <name>substrate</name>
    </ligand>
</feature>
<dbReference type="GO" id="GO:0008801">
    <property type="term" value="F:beta-phosphoglucomutase activity"/>
    <property type="evidence" value="ECO:0007669"/>
    <property type="project" value="UniProtKB-EC"/>
</dbReference>
<accession>A0A2S2DVI8</accession>
<feature type="binding site" evidence="3">
    <location>
        <position position="145"/>
    </location>
    <ligand>
        <name>substrate</name>
    </ligand>
</feature>
<dbReference type="AlphaFoldDB" id="A0A2S2DVI8"/>
<dbReference type="InterPro" id="IPR010972">
    <property type="entry name" value="Beta-PGM"/>
</dbReference>
<evidence type="ECO:0000256" key="1">
    <source>
        <dbReference type="ARBA" id="ARBA00006171"/>
    </source>
</evidence>
<feature type="binding site" evidence="3">
    <location>
        <begin position="114"/>
        <end position="118"/>
    </location>
    <ligand>
        <name>substrate</name>
    </ligand>
</feature>
<dbReference type="SFLD" id="SFLDG01129">
    <property type="entry name" value="C1.5:_HAD__Beta-PGM__Phosphata"/>
    <property type="match status" value="1"/>
</dbReference>
<dbReference type="PRINTS" id="PR00413">
    <property type="entry name" value="HADHALOGNASE"/>
</dbReference>
<dbReference type="RefSeq" id="WP_109323022.1">
    <property type="nucleotide sequence ID" value="NZ_CP029346.1"/>
</dbReference>
<feature type="binding site" evidence="3">
    <location>
        <begin position="9"/>
        <end position="11"/>
    </location>
    <ligand>
        <name>substrate</name>
    </ligand>
</feature>
<dbReference type="NCBIfam" id="TIGR02009">
    <property type="entry name" value="PGMB-YQAB-SF"/>
    <property type="match status" value="1"/>
</dbReference>
<organism evidence="6 7">
    <name type="scientific">Aquirufa nivalisilvae</name>
    <dbReference type="NCBI Taxonomy" id="2516557"/>
    <lineage>
        <taxon>Bacteria</taxon>
        <taxon>Pseudomonadati</taxon>
        <taxon>Bacteroidota</taxon>
        <taxon>Cytophagia</taxon>
        <taxon>Cytophagales</taxon>
        <taxon>Flectobacillaceae</taxon>
        <taxon>Aquirufa</taxon>
    </lineage>
</organism>
<evidence type="ECO:0000256" key="2">
    <source>
        <dbReference type="PIRSR" id="PIRSR610972-1"/>
    </source>
</evidence>
<dbReference type="Gene3D" id="1.10.150.240">
    <property type="entry name" value="Putative phosphatase, domain 2"/>
    <property type="match status" value="1"/>
</dbReference>
<keyword evidence="6" id="KW-0413">Isomerase</keyword>
<feature type="binding site" evidence="4">
    <location>
        <position position="11"/>
    </location>
    <ligand>
        <name>Mg(2+)</name>
        <dbReference type="ChEBI" id="CHEBI:18420"/>
    </ligand>
</feature>
<feature type="binding site" evidence="4">
    <location>
        <position position="170"/>
    </location>
    <ligand>
        <name>Mg(2+)</name>
        <dbReference type="ChEBI" id="CHEBI:18420"/>
    </ligand>
</feature>
<dbReference type="EC" id="5.4.2.6" evidence="6"/>
<feature type="binding site" evidence="3">
    <location>
        <begin position="44"/>
        <end position="49"/>
    </location>
    <ligand>
        <name>substrate</name>
    </ligand>
</feature>
<dbReference type="KEGG" id="psez:HME7025_01473"/>
<dbReference type="SFLD" id="SFLDS00003">
    <property type="entry name" value="Haloacid_Dehalogenase"/>
    <property type="match status" value="1"/>
</dbReference>
<dbReference type="SUPFAM" id="SSF56784">
    <property type="entry name" value="HAD-like"/>
    <property type="match status" value="1"/>
</dbReference>
<dbReference type="GO" id="GO:0005975">
    <property type="term" value="P:carbohydrate metabolic process"/>
    <property type="evidence" value="ECO:0007669"/>
    <property type="project" value="InterPro"/>
</dbReference>
<dbReference type="CDD" id="cd02598">
    <property type="entry name" value="HAD_BPGM"/>
    <property type="match status" value="1"/>
</dbReference>
<dbReference type="EMBL" id="CP029346">
    <property type="protein sequence ID" value="AWL09329.1"/>
    <property type="molecule type" value="Genomic_DNA"/>
</dbReference>
<dbReference type="PANTHER" id="PTHR43481">
    <property type="entry name" value="FRUCTOSE-1-PHOSPHATE PHOSPHATASE"/>
    <property type="match status" value="1"/>
</dbReference>
<sequence>MKYKACLFDLDGVLVDTAIYHFQAWKTLGKQFDFELSHEQNEELKGISRVESLEKILQWANYQATHEQKDRWLKEKNENYLALISNMNSNEILPGVISFLQQLKEQGFLIALGSASKNAQIILEKTGLITWFHAIIDGNKVSKSKPDPEVFQKGAEALGCSSEECIVFEDAQAGIDAAKAGGMKVIGIGSPLVLSGADKIISSFTEIQVSDFMTL</sequence>
<evidence type="ECO:0000313" key="7">
    <source>
        <dbReference type="Proteomes" id="UP000245468"/>
    </source>
</evidence>
<feature type="active site" description="Nucleophile" evidence="2">
    <location>
        <position position="9"/>
    </location>
</feature>
<keyword evidence="4" id="KW-0479">Metal-binding</keyword>
<dbReference type="InterPro" id="IPR023214">
    <property type="entry name" value="HAD_sf"/>
</dbReference>
<proteinExistence type="inferred from homology"/>
<dbReference type="InterPro" id="IPR006439">
    <property type="entry name" value="HAD-SF_hydro_IA"/>
</dbReference>
<dbReference type="NCBIfam" id="TIGR01509">
    <property type="entry name" value="HAD-SF-IA-v3"/>
    <property type="match status" value="1"/>
</dbReference>
<feature type="site" description="Important for catalytic activity and assists the phosphoryl transfer reaction to Asp8 by balancing charge and orienting the reacting groups" evidence="5">
    <location>
        <position position="145"/>
    </location>
</feature>
<evidence type="ECO:0000256" key="4">
    <source>
        <dbReference type="PIRSR" id="PIRSR610972-3"/>
    </source>
</evidence>
<feature type="binding site" evidence="4">
    <location>
        <position position="9"/>
    </location>
    <ligand>
        <name>Mg(2+)</name>
        <dbReference type="ChEBI" id="CHEBI:18420"/>
    </ligand>
</feature>
<keyword evidence="7" id="KW-1185">Reference proteome</keyword>
<dbReference type="InterPro" id="IPR051806">
    <property type="entry name" value="HAD-like_SPP"/>
</dbReference>
<feature type="binding site" evidence="3">
    <location>
        <position position="52"/>
    </location>
    <ligand>
        <name>substrate</name>
    </ligand>
</feature>
<dbReference type="InterPro" id="IPR023198">
    <property type="entry name" value="PGP-like_dom2"/>
</dbReference>
<evidence type="ECO:0000256" key="3">
    <source>
        <dbReference type="PIRSR" id="PIRSR610972-2"/>
    </source>
</evidence>
<keyword evidence="4" id="KW-0460">Magnesium</keyword>
<evidence type="ECO:0000256" key="5">
    <source>
        <dbReference type="PIRSR" id="PIRSR610972-4"/>
    </source>
</evidence>
<reference evidence="7" key="1">
    <citation type="submission" date="2018-05" db="EMBL/GenBank/DDBJ databases">
        <title>Pseudarcicella sp. HME7025 Genome sequencing and assembly.</title>
        <authorList>
            <person name="Kim H."/>
            <person name="Kang H."/>
            <person name="Joh K."/>
        </authorList>
    </citation>
    <scope>NUCLEOTIDE SEQUENCE [LARGE SCALE GENOMIC DNA]</scope>
    <source>
        <strain evidence="7">HME7025</strain>
    </source>
</reference>
<feature type="binding site" evidence="4">
    <location>
        <position position="169"/>
    </location>
    <ligand>
        <name>Mg(2+)</name>
        <dbReference type="ChEBI" id="CHEBI:18420"/>
    </ligand>
</feature>
<name>A0A2S2DVI8_9BACT</name>